<proteinExistence type="predicted"/>
<dbReference type="Proteomes" id="UP000280834">
    <property type="component" value="Unassembled WGS sequence"/>
</dbReference>
<keyword evidence="2" id="KW-1185">Reference proteome</keyword>
<evidence type="ECO:0000313" key="2">
    <source>
        <dbReference type="Proteomes" id="UP000280834"/>
    </source>
</evidence>
<protein>
    <submittedName>
        <fullName evidence="1 3">Uncharacterized protein</fullName>
    </submittedName>
</protein>
<evidence type="ECO:0000313" key="1">
    <source>
        <dbReference type="EMBL" id="VDO12185.1"/>
    </source>
</evidence>
<name>A0A0R3Q9E0_9BILA</name>
<evidence type="ECO:0000313" key="3">
    <source>
        <dbReference type="WBParaSite" id="BTMF_0000294801-mRNA-1"/>
    </source>
</evidence>
<gene>
    <name evidence="1" type="ORF">BTMF_LOCUS2271</name>
</gene>
<accession>A0A0R3Q9E0</accession>
<dbReference type="WBParaSite" id="BTMF_0000294801-mRNA-1">
    <property type="protein sequence ID" value="BTMF_0000294801-mRNA-1"/>
    <property type="gene ID" value="BTMF_0000294801"/>
</dbReference>
<reference evidence="3" key="1">
    <citation type="submission" date="2017-02" db="UniProtKB">
        <authorList>
            <consortium name="WormBaseParasite"/>
        </authorList>
    </citation>
    <scope>IDENTIFICATION</scope>
</reference>
<dbReference type="EMBL" id="UZAG01001826">
    <property type="protein sequence ID" value="VDO12185.1"/>
    <property type="molecule type" value="Genomic_DNA"/>
</dbReference>
<organism evidence="3">
    <name type="scientific">Brugia timori</name>
    <dbReference type="NCBI Taxonomy" id="42155"/>
    <lineage>
        <taxon>Eukaryota</taxon>
        <taxon>Metazoa</taxon>
        <taxon>Ecdysozoa</taxon>
        <taxon>Nematoda</taxon>
        <taxon>Chromadorea</taxon>
        <taxon>Rhabditida</taxon>
        <taxon>Spirurina</taxon>
        <taxon>Spiruromorpha</taxon>
        <taxon>Filarioidea</taxon>
        <taxon>Onchocercidae</taxon>
        <taxon>Brugia</taxon>
    </lineage>
</organism>
<sequence length="35" mass="4414">MNRRKFMSRKNIHHQIRQQMRDMERMTHGMLNPFG</sequence>
<reference evidence="1 2" key="2">
    <citation type="submission" date="2018-11" db="EMBL/GenBank/DDBJ databases">
        <authorList>
            <consortium name="Pathogen Informatics"/>
        </authorList>
    </citation>
    <scope>NUCLEOTIDE SEQUENCE [LARGE SCALE GENOMIC DNA]</scope>
</reference>
<dbReference type="AlphaFoldDB" id="A0A0R3Q9E0"/>